<reference evidence="2" key="2">
    <citation type="submission" date="2025-09" db="UniProtKB">
        <authorList>
            <consortium name="Ensembl"/>
        </authorList>
    </citation>
    <scope>IDENTIFICATION</scope>
</reference>
<keyword evidence="3" id="KW-1185">Reference proteome</keyword>
<reference evidence="2" key="1">
    <citation type="submission" date="2025-08" db="UniProtKB">
        <authorList>
            <consortium name="Ensembl"/>
        </authorList>
    </citation>
    <scope>IDENTIFICATION</scope>
</reference>
<dbReference type="AlphaFoldDB" id="A0A8C0HGA9"/>
<keyword evidence="1" id="KW-0175">Coiled coil</keyword>
<dbReference type="Pfam" id="PF06625">
    <property type="entry name" value="DUF1151"/>
    <property type="match status" value="1"/>
</dbReference>
<accession>A0A8C0HGA9</accession>
<dbReference type="PANTHER" id="PTHR16768">
    <property type="entry name" value="DOWN REGULATED IN RENAL CARCINOMA 1/TU3A"/>
    <property type="match status" value="1"/>
</dbReference>
<proteinExistence type="predicted"/>
<sequence>QSEPEYLCSNSGLIEPKKLPNPVRESKTHQELHRELLMAWIAIWFEV</sequence>
<evidence type="ECO:0000313" key="3">
    <source>
        <dbReference type="Proteomes" id="UP000694404"/>
    </source>
</evidence>
<organism evidence="2 3">
    <name type="scientific">Chelonoidis abingdonii</name>
    <name type="common">Abingdon island giant tortoise</name>
    <name type="synonym">Testudo abingdonii</name>
    <dbReference type="NCBI Taxonomy" id="106734"/>
    <lineage>
        <taxon>Eukaryota</taxon>
        <taxon>Metazoa</taxon>
        <taxon>Chordata</taxon>
        <taxon>Craniata</taxon>
        <taxon>Vertebrata</taxon>
        <taxon>Euteleostomi</taxon>
        <taxon>Archelosauria</taxon>
        <taxon>Testudinata</taxon>
        <taxon>Testudines</taxon>
        <taxon>Cryptodira</taxon>
        <taxon>Durocryptodira</taxon>
        <taxon>Testudinoidea</taxon>
        <taxon>Testudinidae</taxon>
        <taxon>Chelonoidis</taxon>
    </lineage>
</organism>
<dbReference type="GeneTree" id="ENSGT00940000169528"/>
<protein>
    <submittedName>
        <fullName evidence="2">Uncharacterized protein</fullName>
    </submittedName>
</protein>
<dbReference type="Ensembl" id="ENSCABT00000020310.1">
    <property type="protein sequence ID" value="ENSCABP00000018538.1"/>
    <property type="gene ID" value="ENSCABG00000013709.1"/>
</dbReference>
<dbReference type="PANTHER" id="PTHR16768:SF1">
    <property type="entry name" value="PROTEIN FAM107B"/>
    <property type="match status" value="1"/>
</dbReference>
<evidence type="ECO:0000313" key="2">
    <source>
        <dbReference type="Ensembl" id="ENSCABP00000018538.1"/>
    </source>
</evidence>
<dbReference type="InterPro" id="IPR009533">
    <property type="entry name" value="FAM107"/>
</dbReference>
<evidence type="ECO:0000256" key="1">
    <source>
        <dbReference type="ARBA" id="ARBA00023054"/>
    </source>
</evidence>
<name>A0A8C0HGA9_CHEAB</name>
<dbReference type="Proteomes" id="UP000694404">
    <property type="component" value="Unplaced"/>
</dbReference>